<sequence>MFSPSFLTLIHYHHHPKTFHVLGCNHHVFSIITHTNILHFHYFSSTHHFTLLFLPYINTFSSHSKTHSFIHLIFFVSPFPFHFSLNSLVLSFCIFKQREEEKKKP</sequence>
<name>A0A2P6RVA6_ROSCH</name>
<proteinExistence type="predicted"/>
<gene>
    <name evidence="2" type="ORF">RchiOBHm_Chr2g0132321</name>
</gene>
<reference evidence="2 3" key="1">
    <citation type="journal article" date="2018" name="Nat. Genet.">
        <title>The Rosa genome provides new insights in the design of modern roses.</title>
        <authorList>
            <person name="Bendahmane M."/>
        </authorList>
    </citation>
    <scope>NUCLEOTIDE SEQUENCE [LARGE SCALE GENOMIC DNA]</scope>
    <source>
        <strain evidence="3">cv. Old Blush</strain>
    </source>
</reference>
<dbReference type="Proteomes" id="UP000238479">
    <property type="component" value="Chromosome 2"/>
</dbReference>
<keyword evidence="1" id="KW-0812">Transmembrane</keyword>
<keyword evidence="1" id="KW-0472">Membrane</keyword>
<evidence type="ECO:0000313" key="3">
    <source>
        <dbReference type="Proteomes" id="UP000238479"/>
    </source>
</evidence>
<evidence type="ECO:0000256" key="1">
    <source>
        <dbReference type="SAM" id="Phobius"/>
    </source>
</evidence>
<keyword evidence="3" id="KW-1185">Reference proteome</keyword>
<accession>A0A2P6RVA6</accession>
<dbReference type="EMBL" id="PDCK01000040">
    <property type="protein sequence ID" value="PRQ50359.1"/>
    <property type="molecule type" value="Genomic_DNA"/>
</dbReference>
<comment type="caution">
    <text evidence="2">The sequence shown here is derived from an EMBL/GenBank/DDBJ whole genome shotgun (WGS) entry which is preliminary data.</text>
</comment>
<protein>
    <submittedName>
        <fullName evidence="2">Uncharacterized protein</fullName>
    </submittedName>
</protein>
<dbReference type="AlphaFoldDB" id="A0A2P6RVA6"/>
<evidence type="ECO:0000313" key="2">
    <source>
        <dbReference type="EMBL" id="PRQ50359.1"/>
    </source>
</evidence>
<feature type="transmembrane region" description="Helical" evidence="1">
    <location>
        <begin position="69"/>
        <end position="95"/>
    </location>
</feature>
<organism evidence="2 3">
    <name type="scientific">Rosa chinensis</name>
    <name type="common">China rose</name>
    <dbReference type="NCBI Taxonomy" id="74649"/>
    <lineage>
        <taxon>Eukaryota</taxon>
        <taxon>Viridiplantae</taxon>
        <taxon>Streptophyta</taxon>
        <taxon>Embryophyta</taxon>
        <taxon>Tracheophyta</taxon>
        <taxon>Spermatophyta</taxon>
        <taxon>Magnoliopsida</taxon>
        <taxon>eudicotyledons</taxon>
        <taxon>Gunneridae</taxon>
        <taxon>Pentapetalae</taxon>
        <taxon>rosids</taxon>
        <taxon>fabids</taxon>
        <taxon>Rosales</taxon>
        <taxon>Rosaceae</taxon>
        <taxon>Rosoideae</taxon>
        <taxon>Rosoideae incertae sedis</taxon>
        <taxon>Rosa</taxon>
    </lineage>
</organism>
<dbReference type="Gramene" id="PRQ50359">
    <property type="protein sequence ID" value="PRQ50359"/>
    <property type="gene ID" value="RchiOBHm_Chr2g0132321"/>
</dbReference>
<keyword evidence="1" id="KW-1133">Transmembrane helix</keyword>